<dbReference type="GO" id="GO:0015344">
    <property type="term" value="F:siderophore uptake transmembrane transporter activity"/>
    <property type="evidence" value="ECO:0007669"/>
    <property type="project" value="TreeGrafter"/>
</dbReference>
<accession>A0A2N5ZHD4</accession>
<evidence type="ECO:0000256" key="5">
    <source>
        <dbReference type="ARBA" id="ARBA00022729"/>
    </source>
</evidence>
<comment type="subcellular location">
    <subcellularLocation>
        <location evidence="1">Cell outer membrane</location>
        <topology evidence="1">Multi-pass membrane protein</topology>
    </subcellularLocation>
</comment>
<keyword evidence="3" id="KW-1134">Transmembrane beta strand</keyword>
<dbReference type="Proteomes" id="UP000234857">
    <property type="component" value="Unassembled WGS sequence"/>
</dbReference>
<keyword evidence="7" id="KW-0998">Cell outer membrane</keyword>
<comment type="caution">
    <text evidence="8">The sequence shown here is derived from an EMBL/GenBank/DDBJ whole genome shotgun (WGS) entry which is preliminary data.</text>
</comment>
<evidence type="ECO:0000256" key="7">
    <source>
        <dbReference type="ARBA" id="ARBA00023237"/>
    </source>
</evidence>
<keyword evidence="2" id="KW-0813">Transport</keyword>
<evidence type="ECO:0000256" key="2">
    <source>
        <dbReference type="ARBA" id="ARBA00022448"/>
    </source>
</evidence>
<protein>
    <recommendedName>
        <fullName evidence="10">TonB-dependent receptor-like beta-barrel domain-containing protein</fullName>
    </recommendedName>
</protein>
<evidence type="ECO:0008006" key="10">
    <source>
        <dbReference type="Google" id="ProtNLM"/>
    </source>
</evidence>
<evidence type="ECO:0000313" key="9">
    <source>
        <dbReference type="Proteomes" id="UP000234857"/>
    </source>
</evidence>
<keyword evidence="4" id="KW-0812">Transmembrane</keyword>
<evidence type="ECO:0000313" key="8">
    <source>
        <dbReference type="EMBL" id="PLX18032.1"/>
    </source>
</evidence>
<evidence type="ECO:0000256" key="4">
    <source>
        <dbReference type="ARBA" id="ARBA00022692"/>
    </source>
</evidence>
<keyword evidence="5" id="KW-0732">Signal</keyword>
<organism evidence="8 9">
    <name type="scientific">Muiribacterium halophilum</name>
    <dbReference type="NCBI Taxonomy" id="2053465"/>
    <lineage>
        <taxon>Bacteria</taxon>
        <taxon>Candidatus Muiribacteriota</taxon>
        <taxon>Candidatus Muiribacteriia</taxon>
        <taxon>Candidatus Muiribacteriales</taxon>
        <taxon>Candidatus Muiribacteriaceae</taxon>
        <taxon>Candidatus Muiribacterium</taxon>
    </lineage>
</organism>
<name>A0A2N5ZHD4_MUIH1</name>
<dbReference type="Gene3D" id="2.40.170.20">
    <property type="entry name" value="TonB-dependent receptor, beta-barrel domain"/>
    <property type="match status" value="1"/>
</dbReference>
<dbReference type="AlphaFoldDB" id="A0A2N5ZHD4"/>
<dbReference type="InterPro" id="IPR036942">
    <property type="entry name" value="Beta-barrel_TonB_sf"/>
</dbReference>
<sequence length="458" mass="52996">MNLYIGKKFKNDEHGIRYTKIDNTNGLVGDTEGFRAGRRFWRFTTWEKEQFSYNLIEKNENKRIEYTIFKDTYYNVLDAYDNANYNTQLTGRAFHSIYDDDSLGIKVVPEYKMKNYDLSMILYYKDDEHKEQDDIGDPWEKYSAKVSSFGAVFDFRNKIKAGLSYSTKKLGNIVNNTAVLTNYVFNANLVGTPGEKPVLDDLKNTDFSLEYAFDATTSLDISQKNRFPTIKEMYSGYLGTDWQNPDLDSEKATIIGLNYIGNFGQVKYSSRVFLNNVKDQIDNVVVGFYDDESGVNPTDNDGIQNNGEDDVEQNQNIGEFDYTGLAFDMNYQYKNNIFRLLLSYNSAKNKTNPATDKVENFAEQKLVFDYSKQIGNNKIRSKITYVGDSEQIDDFSGLWTKIPSYTLVDIYYDHDLFEGKTNRKFYVNVKNAFDRNYYTYIGRPEAGRSVEIGQQISF</sequence>
<keyword evidence="6" id="KW-0472">Membrane</keyword>
<dbReference type="GO" id="GO:0044718">
    <property type="term" value="P:siderophore transmembrane transport"/>
    <property type="evidence" value="ECO:0007669"/>
    <property type="project" value="TreeGrafter"/>
</dbReference>
<reference evidence="8 9" key="1">
    <citation type="submission" date="2017-11" db="EMBL/GenBank/DDBJ databases">
        <title>Genome-resolved metagenomics identifies genetic mobility, metabolic interactions, and unexpected diversity in perchlorate-reducing communities.</title>
        <authorList>
            <person name="Barnum T.P."/>
            <person name="Figueroa I.A."/>
            <person name="Carlstrom C.I."/>
            <person name="Lucas L.N."/>
            <person name="Engelbrektson A.L."/>
            <person name="Coates J.D."/>
        </authorList>
    </citation>
    <scope>NUCLEOTIDE SEQUENCE [LARGE SCALE GENOMIC DNA]</scope>
    <source>
        <strain evidence="8">BM706</strain>
    </source>
</reference>
<dbReference type="PANTHER" id="PTHR30069:SF29">
    <property type="entry name" value="HEMOGLOBIN AND HEMOGLOBIN-HAPTOGLOBIN-BINDING PROTEIN 1-RELATED"/>
    <property type="match status" value="1"/>
</dbReference>
<evidence type="ECO:0000256" key="6">
    <source>
        <dbReference type="ARBA" id="ARBA00023136"/>
    </source>
</evidence>
<evidence type="ECO:0000256" key="1">
    <source>
        <dbReference type="ARBA" id="ARBA00004571"/>
    </source>
</evidence>
<dbReference type="PANTHER" id="PTHR30069">
    <property type="entry name" value="TONB-DEPENDENT OUTER MEMBRANE RECEPTOR"/>
    <property type="match status" value="1"/>
</dbReference>
<proteinExistence type="predicted"/>
<dbReference type="GO" id="GO:0009279">
    <property type="term" value="C:cell outer membrane"/>
    <property type="evidence" value="ECO:0007669"/>
    <property type="project" value="UniProtKB-SubCell"/>
</dbReference>
<dbReference type="EMBL" id="PKTG01000074">
    <property type="protein sequence ID" value="PLX18032.1"/>
    <property type="molecule type" value="Genomic_DNA"/>
</dbReference>
<dbReference type="SUPFAM" id="SSF56935">
    <property type="entry name" value="Porins"/>
    <property type="match status" value="1"/>
</dbReference>
<dbReference type="InterPro" id="IPR039426">
    <property type="entry name" value="TonB-dep_rcpt-like"/>
</dbReference>
<gene>
    <name evidence="8" type="ORF">C0601_05730</name>
</gene>
<evidence type="ECO:0000256" key="3">
    <source>
        <dbReference type="ARBA" id="ARBA00022452"/>
    </source>
</evidence>